<dbReference type="GO" id="GO:0004066">
    <property type="term" value="F:asparagine synthase (glutamine-hydrolyzing) activity"/>
    <property type="evidence" value="ECO:0007669"/>
    <property type="project" value="UniProtKB-EC"/>
</dbReference>
<keyword evidence="8" id="KW-0028">Amino-acid biosynthesis</keyword>
<dbReference type="Proteomes" id="UP000672602">
    <property type="component" value="Unassembled WGS sequence"/>
</dbReference>
<dbReference type="AlphaFoldDB" id="A0A8J7V1A3"/>
<feature type="binding site" evidence="9">
    <location>
        <position position="106"/>
    </location>
    <ligand>
        <name>L-glutamine</name>
        <dbReference type="ChEBI" id="CHEBI:58359"/>
    </ligand>
</feature>
<keyword evidence="12" id="KW-0436">Ligase</keyword>
<dbReference type="Pfam" id="PF13522">
    <property type="entry name" value="GATase_6"/>
    <property type="match status" value="1"/>
</dbReference>
<dbReference type="GO" id="GO:0005524">
    <property type="term" value="F:ATP binding"/>
    <property type="evidence" value="ECO:0007669"/>
    <property type="project" value="UniProtKB-KW"/>
</dbReference>
<comment type="similarity">
    <text evidence="2">Belongs to the asparagine synthetase family.</text>
</comment>
<feature type="domain" description="Glutamine amidotransferase type-2" evidence="11">
    <location>
        <begin position="2"/>
        <end position="220"/>
    </location>
</feature>
<dbReference type="SUPFAM" id="SSF56235">
    <property type="entry name" value="N-terminal nucleophile aminohydrolases (Ntn hydrolases)"/>
    <property type="match status" value="1"/>
</dbReference>
<proteinExistence type="inferred from homology"/>
<keyword evidence="13" id="KW-1185">Reference proteome</keyword>
<evidence type="ECO:0000256" key="5">
    <source>
        <dbReference type="ARBA" id="ARBA00022840"/>
    </source>
</evidence>
<dbReference type="GO" id="GO:0006529">
    <property type="term" value="P:asparagine biosynthetic process"/>
    <property type="evidence" value="ECO:0007669"/>
    <property type="project" value="UniProtKB-KW"/>
</dbReference>
<dbReference type="InterPro" id="IPR029055">
    <property type="entry name" value="Ntn_hydrolases_N"/>
</dbReference>
<evidence type="ECO:0000256" key="3">
    <source>
        <dbReference type="ARBA" id="ARBA00012737"/>
    </source>
</evidence>
<dbReference type="EC" id="6.3.5.4" evidence="3"/>
<evidence type="ECO:0000259" key="11">
    <source>
        <dbReference type="PROSITE" id="PS51278"/>
    </source>
</evidence>
<keyword evidence="4 9" id="KW-0547">Nucleotide-binding</keyword>
<evidence type="ECO:0000256" key="7">
    <source>
        <dbReference type="ARBA" id="ARBA00048741"/>
    </source>
</evidence>
<dbReference type="PIRSF" id="PIRSF001589">
    <property type="entry name" value="Asn_synthetase_glu-h"/>
    <property type="match status" value="1"/>
</dbReference>
<dbReference type="GO" id="GO:0005829">
    <property type="term" value="C:cytosol"/>
    <property type="evidence" value="ECO:0007669"/>
    <property type="project" value="TreeGrafter"/>
</dbReference>
<sequence length="639" mass="70946">MCGIAGFIDRKRGRPRDRLIAEVTGMADALTHRGPDDAGQWVAPELGLALGFRRLAIQDLSPEGAQPMTGAGGRYTIVFNGEIYNFQDLRRQLEGEGVGGWHGRSDTEVLLAAVARWGLDAALARFDGMFAFALWDAETRTLTLARDAMGEKPLYFGWHGDLFLFGSELKAVAAHPDFRGAIAPEAVAGFMRYGYVPAPRSIFAGIEKLPPGGTVTLSLDGDDRGGEASATRGAFWDPIAEAEGAPPFEGGAGAAVDRLEHLMKRSIGRRMVADVPLGAFLSGGIDSSAVTALMQELSDRPVRSFSIGFTDKRYDEAPFAREVARHLGTEHTELYVDPARTVELVPQLPRVYDEPFADISALPTMMLAMLTRAHVTTALSGDGGDELFCGYPRYWETVAQWRRDSPISANMLKLVPFGPLNLISSGVGKPGRFGDKLWRRLSERSAPSLERLYELKMSRWRIWDRPAALPTDGYFAPGARRAALDDDLQRLMLADAVTYLPDQLLVKIDRASMAASLEARAPLLDRDIVRFAWSLGSEHKWKDGTGKWVLRQVLDRRVPKQLIDRPKRGFEPPMADWLRGPLRDWAQSLIASDSLAADGLIDPEPVRAVWEEHLKRQRNWHNELWTVLMLQSWRQHWGV</sequence>
<gene>
    <name evidence="12" type="primary">asnB</name>
    <name evidence="12" type="ORF">KAJ83_11290</name>
</gene>
<dbReference type="PANTHER" id="PTHR43284:SF1">
    <property type="entry name" value="ASPARAGINE SYNTHETASE"/>
    <property type="match status" value="1"/>
</dbReference>
<keyword evidence="5 9" id="KW-0067">ATP-binding</keyword>
<dbReference type="Gene3D" id="3.60.20.10">
    <property type="entry name" value="Glutamine Phosphoribosylpyrophosphate, subunit 1, domain 1"/>
    <property type="match status" value="1"/>
</dbReference>
<dbReference type="RefSeq" id="WP_210682190.1">
    <property type="nucleotide sequence ID" value="NZ_JAGMWN010000005.1"/>
</dbReference>
<dbReference type="NCBIfam" id="TIGR01536">
    <property type="entry name" value="asn_synth_AEB"/>
    <property type="match status" value="1"/>
</dbReference>
<evidence type="ECO:0000256" key="2">
    <source>
        <dbReference type="ARBA" id="ARBA00005752"/>
    </source>
</evidence>
<dbReference type="CDD" id="cd00712">
    <property type="entry name" value="AsnB"/>
    <property type="match status" value="1"/>
</dbReference>
<dbReference type="CDD" id="cd01991">
    <property type="entry name" value="Asn_synthase_B_C"/>
    <property type="match status" value="1"/>
</dbReference>
<evidence type="ECO:0000256" key="9">
    <source>
        <dbReference type="PIRSR" id="PIRSR001589-2"/>
    </source>
</evidence>
<name>A0A8J7V1A3_9PROT</name>
<evidence type="ECO:0000256" key="10">
    <source>
        <dbReference type="PIRSR" id="PIRSR001589-3"/>
    </source>
</evidence>
<organism evidence="12 13">
    <name type="scientific">Marivibrio halodurans</name>
    <dbReference type="NCBI Taxonomy" id="2039722"/>
    <lineage>
        <taxon>Bacteria</taxon>
        <taxon>Pseudomonadati</taxon>
        <taxon>Pseudomonadota</taxon>
        <taxon>Alphaproteobacteria</taxon>
        <taxon>Rhodospirillales</taxon>
        <taxon>Rhodospirillaceae</taxon>
        <taxon>Marivibrio</taxon>
    </lineage>
</organism>
<reference evidence="12" key="1">
    <citation type="submission" date="2021-04" db="EMBL/GenBank/DDBJ databases">
        <authorList>
            <person name="Zhang D.-C."/>
        </authorList>
    </citation>
    <scope>NUCLEOTIDE SEQUENCE</scope>
    <source>
        <strain evidence="12">CGMCC 1.15697</strain>
    </source>
</reference>
<dbReference type="PROSITE" id="PS51278">
    <property type="entry name" value="GATASE_TYPE_2"/>
    <property type="match status" value="1"/>
</dbReference>
<evidence type="ECO:0000256" key="1">
    <source>
        <dbReference type="ARBA" id="ARBA00005187"/>
    </source>
</evidence>
<keyword evidence="8" id="KW-0061">Asparagine biosynthesis</keyword>
<feature type="active site" description="For GATase activity" evidence="8">
    <location>
        <position position="2"/>
    </location>
</feature>
<evidence type="ECO:0000256" key="6">
    <source>
        <dbReference type="ARBA" id="ARBA00022962"/>
    </source>
</evidence>
<dbReference type="InterPro" id="IPR006426">
    <property type="entry name" value="Asn_synth_AEB"/>
</dbReference>
<dbReference type="InterPro" id="IPR051786">
    <property type="entry name" value="ASN_synthetase/amidase"/>
</dbReference>
<feature type="binding site" evidence="9">
    <location>
        <begin position="380"/>
        <end position="381"/>
    </location>
    <ligand>
        <name>ATP</name>
        <dbReference type="ChEBI" id="CHEBI:30616"/>
    </ligand>
</feature>
<evidence type="ECO:0000256" key="4">
    <source>
        <dbReference type="ARBA" id="ARBA00022741"/>
    </source>
</evidence>
<protein>
    <recommendedName>
        <fullName evidence="3">asparagine synthase (glutamine-hydrolyzing)</fullName>
        <ecNumber evidence="3">6.3.5.4</ecNumber>
    </recommendedName>
</protein>
<keyword evidence="6 8" id="KW-0315">Glutamine amidotransferase</keyword>
<evidence type="ECO:0000313" key="13">
    <source>
        <dbReference type="Proteomes" id="UP000672602"/>
    </source>
</evidence>
<evidence type="ECO:0000313" key="12">
    <source>
        <dbReference type="EMBL" id="MBP5857596.1"/>
    </source>
</evidence>
<dbReference type="InterPro" id="IPR033738">
    <property type="entry name" value="AsnB_N"/>
</dbReference>
<dbReference type="PANTHER" id="PTHR43284">
    <property type="entry name" value="ASPARAGINE SYNTHETASE (GLUTAMINE-HYDROLYZING)"/>
    <property type="match status" value="1"/>
</dbReference>
<comment type="pathway">
    <text evidence="1">Amino-acid biosynthesis; L-asparagine biosynthesis; L-asparagine from L-aspartate (L-Gln route): step 1/1.</text>
</comment>
<dbReference type="SUPFAM" id="SSF52402">
    <property type="entry name" value="Adenine nucleotide alpha hydrolases-like"/>
    <property type="match status" value="1"/>
</dbReference>
<feature type="site" description="Important for beta-aspartyl-AMP intermediate formation" evidence="10">
    <location>
        <position position="382"/>
    </location>
</feature>
<dbReference type="Pfam" id="PF00733">
    <property type="entry name" value="Asn_synthase"/>
    <property type="match status" value="1"/>
</dbReference>
<dbReference type="InterPro" id="IPR017932">
    <property type="entry name" value="GATase_2_dom"/>
</dbReference>
<dbReference type="InterPro" id="IPR014729">
    <property type="entry name" value="Rossmann-like_a/b/a_fold"/>
</dbReference>
<feature type="binding site" evidence="9">
    <location>
        <position position="307"/>
    </location>
    <ligand>
        <name>ATP</name>
        <dbReference type="ChEBI" id="CHEBI:30616"/>
    </ligand>
</feature>
<comment type="catalytic activity">
    <reaction evidence="7">
        <text>L-aspartate + L-glutamine + ATP + H2O = L-asparagine + L-glutamate + AMP + diphosphate + H(+)</text>
        <dbReference type="Rhea" id="RHEA:12228"/>
        <dbReference type="ChEBI" id="CHEBI:15377"/>
        <dbReference type="ChEBI" id="CHEBI:15378"/>
        <dbReference type="ChEBI" id="CHEBI:29985"/>
        <dbReference type="ChEBI" id="CHEBI:29991"/>
        <dbReference type="ChEBI" id="CHEBI:30616"/>
        <dbReference type="ChEBI" id="CHEBI:33019"/>
        <dbReference type="ChEBI" id="CHEBI:58048"/>
        <dbReference type="ChEBI" id="CHEBI:58359"/>
        <dbReference type="ChEBI" id="CHEBI:456215"/>
        <dbReference type="EC" id="6.3.5.4"/>
    </reaction>
</comment>
<comment type="caution">
    <text evidence="12">The sequence shown here is derived from an EMBL/GenBank/DDBJ whole genome shotgun (WGS) entry which is preliminary data.</text>
</comment>
<dbReference type="InterPro" id="IPR001962">
    <property type="entry name" value="Asn_synthase"/>
</dbReference>
<dbReference type="EMBL" id="JAGMWN010000005">
    <property type="protein sequence ID" value="MBP5857596.1"/>
    <property type="molecule type" value="Genomic_DNA"/>
</dbReference>
<dbReference type="Gene3D" id="3.40.50.620">
    <property type="entry name" value="HUPs"/>
    <property type="match status" value="1"/>
</dbReference>
<accession>A0A8J7V1A3</accession>
<evidence type="ECO:0000256" key="8">
    <source>
        <dbReference type="PIRSR" id="PIRSR001589-1"/>
    </source>
</evidence>